<dbReference type="AlphaFoldDB" id="A0A1M2V4D0"/>
<reference evidence="2 3" key="1">
    <citation type="submission" date="2016-10" db="EMBL/GenBank/DDBJ databases">
        <title>Genome sequence of the basidiomycete white-rot fungus Trametes pubescens.</title>
        <authorList>
            <person name="Makela M.R."/>
            <person name="Granchi Z."/>
            <person name="Peng M."/>
            <person name="De Vries R.P."/>
            <person name="Grigoriev I."/>
            <person name="Riley R."/>
            <person name="Hilden K."/>
        </authorList>
    </citation>
    <scope>NUCLEOTIDE SEQUENCE [LARGE SCALE GENOMIC DNA]</scope>
    <source>
        <strain evidence="2 3">FBCC735</strain>
    </source>
</reference>
<dbReference type="OMA" id="HYEYLAG"/>
<feature type="region of interest" description="Disordered" evidence="1">
    <location>
        <begin position="1"/>
        <end position="26"/>
    </location>
</feature>
<organism evidence="2 3">
    <name type="scientific">Trametes pubescens</name>
    <name type="common">White-rot fungus</name>
    <dbReference type="NCBI Taxonomy" id="154538"/>
    <lineage>
        <taxon>Eukaryota</taxon>
        <taxon>Fungi</taxon>
        <taxon>Dikarya</taxon>
        <taxon>Basidiomycota</taxon>
        <taxon>Agaricomycotina</taxon>
        <taxon>Agaricomycetes</taxon>
        <taxon>Polyporales</taxon>
        <taxon>Polyporaceae</taxon>
        <taxon>Trametes</taxon>
    </lineage>
</organism>
<dbReference type="OrthoDB" id="2757691at2759"/>
<feature type="compositionally biased region" description="Polar residues" evidence="1">
    <location>
        <begin position="11"/>
        <end position="21"/>
    </location>
</feature>
<accession>A0A1M2V4D0</accession>
<dbReference type="STRING" id="154538.A0A1M2V4D0"/>
<dbReference type="EMBL" id="MNAD01001670">
    <property type="protein sequence ID" value="OJT02434.1"/>
    <property type="molecule type" value="Genomic_DNA"/>
</dbReference>
<comment type="caution">
    <text evidence="2">The sequence shown here is derived from an EMBL/GenBank/DDBJ whole genome shotgun (WGS) entry which is preliminary data.</text>
</comment>
<protein>
    <submittedName>
        <fullName evidence="2">Uncharacterized protein</fullName>
    </submittedName>
</protein>
<keyword evidence="3" id="KW-1185">Reference proteome</keyword>
<evidence type="ECO:0000313" key="2">
    <source>
        <dbReference type="EMBL" id="OJT02434.1"/>
    </source>
</evidence>
<evidence type="ECO:0000313" key="3">
    <source>
        <dbReference type="Proteomes" id="UP000184267"/>
    </source>
</evidence>
<gene>
    <name evidence="2" type="ORF">TRAPUB_7001</name>
</gene>
<evidence type="ECO:0000256" key="1">
    <source>
        <dbReference type="SAM" id="MobiDB-lite"/>
    </source>
</evidence>
<sequence>MKRQRVEDGPVTSQEGTTETPHASAVHRSDAVLQLLKLALEADREVQIKLLSILDEVVPETNLNANLAEGELLRENPEAPDPFAHRSLHVDKRIIMSLKNGFHIPLTMFTIQTTAAVNRHPWELATEERCDGALHEVFCIDATKYPREDAMLPVDWREAYPYFLQALPAFLPRAEVARFRAHYEYLAGQRDFVRDFRAVLAFDIAVRERYFQDKAWVAFEAGSAEYEQAYHNETMQLLREDLRRAEEAQEQWNRQQTGGRYRNDECWGGGSRWNRRG</sequence>
<name>A0A1M2V4D0_TRAPU</name>
<dbReference type="Proteomes" id="UP000184267">
    <property type="component" value="Unassembled WGS sequence"/>
</dbReference>
<proteinExistence type="predicted"/>